<keyword evidence="5 8" id="KW-0812">Transmembrane</keyword>
<keyword evidence="6 8" id="KW-1133">Transmembrane helix</keyword>
<comment type="similarity">
    <text evidence="2">Belongs to the autoinducer-2 exporter (AI-2E) (TC 2.A.86) family.</text>
</comment>
<evidence type="ECO:0000256" key="2">
    <source>
        <dbReference type="ARBA" id="ARBA00009773"/>
    </source>
</evidence>
<protein>
    <recommendedName>
        <fullName evidence="10">AI-2E family transporter</fullName>
    </recommendedName>
</protein>
<dbReference type="EMBL" id="VSSQ01024124">
    <property type="protein sequence ID" value="MPM71453.1"/>
    <property type="molecule type" value="Genomic_DNA"/>
</dbReference>
<feature type="transmembrane region" description="Helical" evidence="8">
    <location>
        <begin position="243"/>
        <end position="270"/>
    </location>
</feature>
<feature type="transmembrane region" description="Helical" evidence="8">
    <location>
        <begin position="314"/>
        <end position="339"/>
    </location>
</feature>
<dbReference type="GO" id="GO:0055085">
    <property type="term" value="P:transmembrane transport"/>
    <property type="evidence" value="ECO:0007669"/>
    <property type="project" value="TreeGrafter"/>
</dbReference>
<dbReference type="AlphaFoldDB" id="A0A645C7T5"/>
<comment type="caution">
    <text evidence="9">The sequence shown here is derived from an EMBL/GenBank/DDBJ whole genome shotgun (WGS) entry which is preliminary data.</text>
</comment>
<evidence type="ECO:0000256" key="1">
    <source>
        <dbReference type="ARBA" id="ARBA00004651"/>
    </source>
</evidence>
<evidence type="ECO:0000256" key="4">
    <source>
        <dbReference type="ARBA" id="ARBA00022475"/>
    </source>
</evidence>
<evidence type="ECO:0000256" key="3">
    <source>
        <dbReference type="ARBA" id="ARBA00022448"/>
    </source>
</evidence>
<evidence type="ECO:0000256" key="7">
    <source>
        <dbReference type="ARBA" id="ARBA00023136"/>
    </source>
</evidence>
<keyword evidence="4" id="KW-1003">Cell membrane</keyword>
<feature type="transmembrane region" description="Helical" evidence="8">
    <location>
        <begin position="77"/>
        <end position="95"/>
    </location>
</feature>
<sequence>MIIIKTKTQIIQILVIINLGILAFILLGRLSIIHKLMVTIAKAFLIPLFISALLFYIIRPLNNIFIKKGLTRGKASLLSLIIFTFILSGLLSYFSKYAYGQFEQLRRQMWTILNNKKQIDGFMSWINSFINVGKIYALIAASATNYIHQIGYNFMKVIGYFMNAFSTVFLIVVIVFYMLKDGDKLKYKILRIIPIRYKKVSNEILSESDTILSHYVTGQAKVALSLASMIFLGYKIIGMPNALLLSTITFILAFIPFVGFFISMIIPVVIAIGMGFPMFLKLIVLFVIVQTLKGRVVVPLVMAKSMNIHPLTDIFLVIGAIAIGGPFTAFAIVPIYAIIKNVVMIVSDKKASNQ</sequence>
<dbReference type="GO" id="GO:0005886">
    <property type="term" value="C:plasma membrane"/>
    <property type="evidence" value="ECO:0007669"/>
    <property type="project" value="UniProtKB-SubCell"/>
</dbReference>
<feature type="transmembrane region" description="Helical" evidence="8">
    <location>
        <begin position="12"/>
        <end position="30"/>
    </location>
</feature>
<reference evidence="9" key="1">
    <citation type="submission" date="2019-08" db="EMBL/GenBank/DDBJ databases">
        <authorList>
            <person name="Kucharzyk K."/>
            <person name="Murdoch R.W."/>
            <person name="Higgins S."/>
            <person name="Loffler F."/>
        </authorList>
    </citation>
    <scope>NUCLEOTIDE SEQUENCE</scope>
</reference>
<evidence type="ECO:0008006" key="10">
    <source>
        <dbReference type="Google" id="ProtNLM"/>
    </source>
</evidence>
<name>A0A645C7T5_9ZZZZ</name>
<accession>A0A645C7T5</accession>
<feature type="transmembrane region" description="Helical" evidence="8">
    <location>
        <begin position="157"/>
        <end position="179"/>
    </location>
</feature>
<dbReference type="Pfam" id="PF01594">
    <property type="entry name" value="AI-2E_transport"/>
    <property type="match status" value="1"/>
</dbReference>
<dbReference type="InterPro" id="IPR002549">
    <property type="entry name" value="AI-2E-like"/>
</dbReference>
<keyword evidence="7 8" id="KW-0472">Membrane</keyword>
<organism evidence="9">
    <name type="scientific">bioreactor metagenome</name>
    <dbReference type="NCBI Taxonomy" id="1076179"/>
    <lineage>
        <taxon>unclassified sequences</taxon>
        <taxon>metagenomes</taxon>
        <taxon>ecological metagenomes</taxon>
    </lineage>
</organism>
<feature type="transmembrane region" description="Helical" evidence="8">
    <location>
        <begin position="282"/>
        <end position="302"/>
    </location>
</feature>
<evidence type="ECO:0000256" key="6">
    <source>
        <dbReference type="ARBA" id="ARBA00022989"/>
    </source>
</evidence>
<dbReference type="PANTHER" id="PTHR21716">
    <property type="entry name" value="TRANSMEMBRANE PROTEIN"/>
    <property type="match status" value="1"/>
</dbReference>
<evidence type="ECO:0000256" key="8">
    <source>
        <dbReference type="SAM" id="Phobius"/>
    </source>
</evidence>
<evidence type="ECO:0000313" key="9">
    <source>
        <dbReference type="EMBL" id="MPM71453.1"/>
    </source>
</evidence>
<evidence type="ECO:0000256" key="5">
    <source>
        <dbReference type="ARBA" id="ARBA00022692"/>
    </source>
</evidence>
<dbReference type="PANTHER" id="PTHR21716:SF53">
    <property type="entry name" value="PERMEASE PERM-RELATED"/>
    <property type="match status" value="1"/>
</dbReference>
<comment type="subcellular location">
    <subcellularLocation>
        <location evidence="1">Cell membrane</location>
        <topology evidence="1">Multi-pass membrane protein</topology>
    </subcellularLocation>
</comment>
<keyword evidence="3" id="KW-0813">Transport</keyword>
<proteinExistence type="inferred from homology"/>
<gene>
    <name evidence="9" type="ORF">SDC9_118418</name>
</gene>
<feature type="transmembrane region" description="Helical" evidence="8">
    <location>
        <begin position="36"/>
        <end position="57"/>
    </location>
</feature>
<feature type="transmembrane region" description="Helical" evidence="8">
    <location>
        <begin position="220"/>
        <end position="237"/>
    </location>
</feature>